<dbReference type="Proteomes" id="UP001234202">
    <property type="component" value="Unassembled WGS sequence"/>
</dbReference>
<accession>A0ACC2X888</accession>
<reference evidence="1" key="1">
    <citation type="submission" date="2023-04" db="EMBL/GenBank/DDBJ databases">
        <title>Draft Genome sequencing of Naganishia species isolated from polar environments using Oxford Nanopore Technology.</title>
        <authorList>
            <person name="Leo P."/>
            <person name="Venkateswaran K."/>
        </authorList>
    </citation>
    <scope>NUCLEOTIDE SEQUENCE</scope>
    <source>
        <strain evidence="1">DBVPG 5303</strain>
    </source>
</reference>
<name>A0ACC2X888_9TREE</name>
<dbReference type="EMBL" id="JASBWV010000025">
    <property type="protein sequence ID" value="KAJ9119276.1"/>
    <property type="molecule type" value="Genomic_DNA"/>
</dbReference>
<gene>
    <name evidence="1" type="ORF">QFC24_005747</name>
</gene>
<keyword evidence="2" id="KW-1185">Reference proteome</keyword>
<evidence type="ECO:0000313" key="1">
    <source>
        <dbReference type="EMBL" id="KAJ9119276.1"/>
    </source>
</evidence>
<proteinExistence type="predicted"/>
<organism evidence="1 2">
    <name type="scientific">Naganishia onofrii</name>
    <dbReference type="NCBI Taxonomy" id="1851511"/>
    <lineage>
        <taxon>Eukaryota</taxon>
        <taxon>Fungi</taxon>
        <taxon>Dikarya</taxon>
        <taxon>Basidiomycota</taxon>
        <taxon>Agaricomycotina</taxon>
        <taxon>Tremellomycetes</taxon>
        <taxon>Filobasidiales</taxon>
        <taxon>Filobasidiaceae</taxon>
        <taxon>Naganishia</taxon>
    </lineage>
</organism>
<comment type="caution">
    <text evidence="1">The sequence shown here is derived from an EMBL/GenBank/DDBJ whole genome shotgun (WGS) entry which is preliminary data.</text>
</comment>
<sequence length="629" mass="68583">MEDDLRKLGLRPEVFLGPQLGRGGLGWILGNRETGVGAGAGGPGTESGGVVDAERNEIDHHAENKRMEKRAEVIALDGASLSSDDEVKPSMEKVTNKLLRGTTSTSTSTSTDKTALKTGMKNGPDTDTRTRTGIAPTEEDVHPDSIDHQRAEAAVQHVSDTAVLSGTGGSREGGMGGKGKKRAPSEEEGGAAGREGTQKRKKDAYEVHGKIAHPANARRVDADPPLDQLMRVQRELWGNVVPQMNASPIKKPAAAAAAMGKAKTAKGKGKGKLEEVVVIDDAEAEGAGSVEKGETVVYWMRMEDLRVVDNHALSLANNYARAHGVPLVVLWVATTGDWKAHDRGTRAVDFRLRNLRVLKRTLKDKNIPLIVDTYMGNRFHLPQHIANLLQTLKATHVFGNIEYEVDELRRDVQLVKLGAQGVGANKIKAVFVHDRLAVPPGLLKSGKGTPYAVYSPWQRQWAAYLNNNPENLEEYPEPEPNDPALRRDNPAFDALFEDPKWAIPDEVVGFECRDRELMAKIWPEGTDKALQVLDKFLHGQARHDDLGLVDPLNQYVPDDEAASTSRIKDYASSRNSCDGNSSSRMSPYLASGIVSARMVLNKARALTKGKLESGRDSGIGMWVQEVAWR</sequence>
<protein>
    <submittedName>
        <fullName evidence="1">Uncharacterized protein</fullName>
    </submittedName>
</protein>
<evidence type="ECO:0000313" key="2">
    <source>
        <dbReference type="Proteomes" id="UP001234202"/>
    </source>
</evidence>